<dbReference type="PROSITE" id="PS50110">
    <property type="entry name" value="RESPONSE_REGULATORY"/>
    <property type="match status" value="1"/>
</dbReference>
<keyword evidence="8" id="KW-1185">Reference proteome</keyword>
<dbReference type="SMART" id="SM00448">
    <property type="entry name" value="REC"/>
    <property type="match status" value="1"/>
</dbReference>
<dbReference type="SUPFAM" id="SSF55073">
    <property type="entry name" value="Nucleotide cyclase"/>
    <property type="match status" value="1"/>
</dbReference>
<name>A0ABS0JAJ9_9BACT</name>
<dbReference type="Gene3D" id="3.30.450.20">
    <property type="entry name" value="PAS domain"/>
    <property type="match status" value="1"/>
</dbReference>
<dbReference type="CDD" id="cd01948">
    <property type="entry name" value="EAL"/>
    <property type="match status" value="1"/>
</dbReference>
<dbReference type="SMART" id="SM00052">
    <property type="entry name" value="EAL"/>
    <property type="match status" value="1"/>
</dbReference>
<evidence type="ECO:0000256" key="1">
    <source>
        <dbReference type="PROSITE-ProRule" id="PRU00169"/>
    </source>
</evidence>
<dbReference type="InterPro" id="IPR043128">
    <property type="entry name" value="Rev_trsase/Diguanyl_cyclase"/>
</dbReference>
<dbReference type="InterPro" id="IPR011006">
    <property type="entry name" value="CheY-like_superfamily"/>
</dbReference>
<dbReference type="SUPFAM" id="SSF55785">
    <property type="entry name" value="PYP-like sensor domain (PAS domain)"/>
    <property type="match status" value="1"/>
</dbReference>
<organism evidence="7 8">
    <name type="scientific">Nitratidesulfovibrio oxamicus</name>
    <dbReference type="NCBI Taxonomy" id="32016"/>
    <lineage>
        <taxon>Bacteria</taxon>
        <taxon>Pseudomonadati</taxon>
        <taxon>Thermodesulfobacteriota</taxon>
        <taxon>Desulfovibrionia</taxon>
        <taxon>Desulfovibrionales</taxon>
        <taxon>Desulfovibrionaceae</taxon>
        <taxon>Nitratidesulfovibrio</taxon>
    </lineage>
</organism>
<dbReference type="SMART" id="SM00091">
    <property type="entry name" value="PAS"/>
    <property type="match status" value="1"/>
</dbReference>
<dbReference type="Pfam" id="PF00990">
    <property type="entry name" value="GGDEF"/>
    <property type="match status" value="1"/>
</dbReference>
<feature type="coiled-coil region" evidence="2">
    <location>
        <begin position="111"/>
        <end position="162"/>
    </location>
</feature>
<dbReference type="CDD" id="cd17555">
    <property type="entry name" value="REC_RssB-like"/>
    <property type="match status" value="1"/>
</dbReference>
<evidence type="ECO:0000259" key="3">
    <source>
        <dbReference type="PROSITE" id="PS50110"/>
    </source>
</evidence>
<keyword evidence="1" id="KW-0597">Phosphoprotein</keyword>
<dbReference type="Gene3D" id="3.20.20.450">
    <property type="entry name" value="EAL domain"/>
    <property type="match status" value="1"/>
</dbReference>
<evidence type="ECO:0000259" key="6">
    <source>
        <dbReference type="PROSITE" id="PS50887"/>
    </source>
</evidence>
<dbReference type="SUPFAM" id="SSF52172">
    <property type="entry name" value="CheY-like"/>
    <property type="match status" value="1"/>
</dbReference>
<dbReference type="Pfam" id="PF00563">
    <property type="entry name" value="EAL"/>
    <property type="match status" value="1"/>
</dbReference>
<feature type="domain" description="EAL" evidence="5">
    <location>
        <begin position="469"/>
        <end position="721"/>
    </location>
</feature>
<protein>
    <submittedName>
        <fullName evidence="7">EAL domain-containing protein</fullName>
    </submittedName>
</protein>
<dbReference type="Proteomes" id="UP001194469">
    <property type="component" value="Unassembled WGS sequence"/>
</dbReference>
<evidence type="ECO:0000259" key="5">
    <source>
        <dbReference type="PROSITE" id="PS50883"/>
    </source>
</evidence>
<dbReference type="InterPro" id="IPR000160">
    <property type="entry name" value="GGDEF_dom"/>
</dbReference>
<dbReference type="InterPro" id="IPR013656">
    <property type="entry name" value="PAS_4"/>
</dbReference>
<evidence type="ECO:0000256" key="2">
    <source>
        <dbReference type="SAM" id="Coils"/>
    </source>
</evidence>
<dbReference type="CDD" id="cd00130">
    <property type="entry name" value="PAS"/>
    <property type="match status" value="1"/>
</dbReference>
<proteinExistence type="predicted"/>
<dbReference type="InterPro" id="IPR035919">
    <property type="entry name" value="EAL_sf"/>
</dbReference>
<dbReference type="InterPro" id="IPR035965">
    <property type="entry name" value="PAS-like_dom_sf"/>
</dbReference>
<dbReference type="SMART" id="SM00267">
    <property type="entry name" value="GGDEF"/>
    <property type="match status" value="1"/>
</dbReference>
<dbReference type="PROSITE" id="PS50883">
    <property type="entry name" value="EAL"/>
    <property type="match status" value="1"/>
</dbReference>
<comment type="caution">
    <text evidence="7">The sequence shown here is derived from an EMBL/GenBank/DDBJ whole genome shotgun (WGS) entry which is preliminary data.</text>
</comment>
<dbReference type="InterPro" id="IPR052155">
    <property type="entry name" value="Biofilm_reg_signaling"/>
</dbReference>
<dbReference type="NCBIfam" id="TIGR00254">
    <property type="entry name" value="GGDEF"/>
    <property type="match status" value="1"/>
</dbReference>
<feature type="domain" description="Response regulatory" evidence="3">
    <location>
        <begin position="7"/>
        <end position="121"/>
    </location>
</feature>
<dbReference type="PROSITE" id="PS50112">
    <property type="entry name" value="PAS"/>
    <property type="match status" value="1"/>
</dbReference>
<accession>A0ABS0JAJ9</accession>
<feature type="modified residue" description="4-aspartylphosphate" evidence="1">
    <location>
        <position position="56"/>
    </location>
</feature>
<evidence type="ECO:0000259" key="4">
    <source>
        <dbReference type="PROSITE" id="PS50112"/>
    </source>
</evidence>
<dbReference type="InterPro" id="IPR029787">
    <property type="entry name" value="Nucleotide_cyclase"/>
</dbReference>
<dbReference type="Pfam" id="PF00072">
    <property type="entry name" value="Response_reg"/>
    <property type="match status" value="1"/>
</dbReference>
<dbReference type="Gene3D" id="1.20.5.390">
    <property type="entry name" value="L1 transposable element, trimerization domain"/>
    <property type="match status" value="1"/>
</dbReference>
<feature type="domain" description="GGDEF" evidence="6">
    <location>
        <begin position="325"/>
        <end position="460"/>
    </location>
</feature>
<dbReference type="CDD" id="cd01949">
    <property type="entry name" value="GGDEF"/>
    <property type="match status" value="1"/>
</dbReference>
<dbReference type="InterPro" id="IPR000014">
    <property type="entry name" value="PAS"/>
</dbReference>
<dbReference type="NCBIfam" id="TIGR00229">
    <property type="entry name" value="sensory_box"/>
    <property type="match status" value="1"/>
</dbReference>
<sequence length="742" mass="82257">MLNRPPRVLTIDDDVNVRSNLVAYLEDSGFDVIEAENGRRGLEAFAEKAPDLVLVDLRMPVMGGMEVLERLRKEAPDVPVIVVSGVGVLEEAVEALRHGAWDYVTKPVTDMRVLEHAVNKALERARLLEERKRYREHLEQEVQERTRELRETNERLVEYQALLQEKNQFLEALVEGMPNPVFYKTLEGTYIGCNRAFSRLIGSRPEDVVGRSVYEILPQELACRVEESGRRLDAEDDDGAGYSCMIDMRDAAGEDRVLVLYKSYFRDRTGQRAGEVGTFLDVSELKRKEAQIVHQATHDELTGLPNRMGLRQRMEDHALKGGPDARLAVLYLDMDNFKTVNDSLGHAVGDQLLRAVAGRLVGMAPRRDMVARLGGDEFVMLLPLSAEGDGELAETESARIQDAFTRPFNAADHELYVMPSIGISVAPDDGRDPPTLLKNAEIAMYRAKEQGGARFRRFTQAMNDDVTRRLAIEKSIRKGLENDEFVVFYQPRVDIVTGQVTGMEALVRWARPDGTLVPPLEFIPVAEDTGLVVALGERVLRDACIQTRRWTDELGPLRIAVNISARQFQPDLLDRVQAALAESGLPPSQLELEITETTMMRDLPTSVAILERLAAQGISIAIDDFGTGHSSLYYLKNFPIDTIKIDRSFVRDVPGDEGDATIVSTIVTMGRNLSLNVVAEGVETDDQLSFLRAHGCREVQGYYYSKPLPADGFADWMRAALSAGSAGAAGSAGSAGAASSRK</sequence>
<dbReference type="InterPro" id="IPR049510">
    <property type="entry name" value="RssB-like_REC"/>
</dbReference>
<dbReference type="PROSITE" id="PS50887">
    <property type="entry name" value="GGDEF"/>
    <property type="match status" value="1"/>
</dbReference>
<dbReference type="PANTHER" id="PTHR44757:SF2">
    <property type="entry name" value="BIOFILM ARCHITECTURE MAINTENANCE PROTEIN MBAA"/>
    <property type="match status" value="1"/>
</dbReference>
<dbReference type="PANTHER" id="PTHR44757">
    <property type="entry name" value="DIGUANYLATE CYCLASE DGCP"/>
    <property type="match status" value="1"/>
</dbReference>
<reference evidence="7 8" key="1">
    <citation type="submission" date="2019-08" db="EMBL/GenBank/DDBJ databases">
        <authorList>
            <person name="Luo N."/>
        </authorList>
    </citation>
    <scope>NUCLEOTIDE SEQUENCE [LARGE SCALE GENOMIC DNA]</scope>
    <source>
        <strain evidence="7 8">NCIMB 9442</strain>
    </source>
</reference>
<gene>
    <name evidence="7" type="ORF">FVW20_18560</name>
</gene>
<evidence type="ECO:0000313" key="8">
    <source>
        <dbReference type="Proteomes" id="UP001194469"/>
    </source>
</evidence>
<evidence type="ECO:0000313" key="7">
    <source>
        <dbReference type="EMBL" id="MBG3878941.1"/>
    </source>
</evidence>
<dbReference type="InterPro" id="IPR001633">
    <property type="entry name" value="EAL_dom"/>
</dbReference>
<dbReference type="RefSeq" id="WP_196610728.1">
    <property type="nucleotide sequence ID" value="NZ_VRYY01000791.1"/>
</dbReference>
<dbReference type="Gene3D" id="3.30.70.270">
    <property type="match status" value="1"/>
</dbReference>
<dbReference type="SUPFAM" id="SSF141868">
    <property type="entry name" value="EAL domain-like"/>
    <property type="match status" value="1"/>
</dbReference>
<keyword evidence="2" id="KW-0175">Coiled coil</keyword>
<feature type="domain" description="PAS" evidence="4">
    <location>
        <begin position="166"/>
        <end position="220"/>
    </location>
</feature>
<dbReference type="EMBL" id="VRYY01000791">
    <property type="protein sequence ID" value="MBG3878941.1"/>
    <property type="molecule type" value="Genomic_DNA"/>
</dbReference>
<dbReference type="InterPro" id="IPR001789">
    <property type="entry name" value="Sig_transdc_resp-reg_receiver"/>
</dbReference>
<dbReference type="Gene3D" id="3.40.50.2300">
    <property type="match status" value="1"/>
</dbReference>
<dbReference type="Pfam" id="PF08448">
    <property type="entry name" value="PAS_4"/>
    <property type="match status" value="1"/>
</dbReference>